<dbReference type="HAMAP" id="MF_00844_B">
    <property type="entry name" value="RqcH_B"/>
    <property type="match status" value="1"/>
</dbReference>
<gene>
    <name evidence="5" type="primary">rqcH</name>
    <name evidence="8" type="ORF">GTO87_04665</name>
</gene>
<keyword evidence="1 5" id="KW-0820">tRNA-binding</keyword>
<dbReference type="GO" id="GO:0072344">
    <property type="term" value="P:rescue of stalled ribosome"/>
    <property type="evidence" value="ECO:0007669"/>
    <property type="project" value="UniProtKB-UniRule"/>
</dbReference>
<dbReference type="GO" id="GO:0000049">
    <property type="term" value="F:tRNA binding"/>
    <property type="evidence" value="ECO:0007669"/>
    <property type="project" value="UniProtKB-UniRule"/>
</dbReference>
<feature type="coiled-coil region" evidence="5">
    <location>
        <begin position="290"/>
        <end position="317"/>
    </location>
</feature>
<accession>A0A7H9EJU2</accession>
<dbReference type="GO" id="GO:0019843">
    <property type="term" value="F:rRNA binding"/>
    <property type="evidence" value="ECO:0007669"/>
    <property type="project" value="UniProtKB-UniRule"/>
</dbReference>
<evidence type="ECO:0000259" key="7">
    <source>
        <dbReference type="Pfam" id="PF05670"/>
    </source>
</evidence>
<evidence type="ECO:0000256" key="2">
    <source>
        <dbReference type="ARBA" id="ARBA00022730"/>
    </source>
</evidence>
<dbReference type="Pfam" id="PF05670">
    <property type="entry name" value="NFACT-R_1"/>
    <property type="match status" value="1"/>
</dbReference>
<evidence type="ECO:0000313" key="8">
    <source>
        <dbReference type="EMBL" id="QLL77963.1"/>
    </source>
</evidence>
<dbReference type="RefSeq" id="WP_027826538.1">
    <property type="nucleotide sequence ID" value="NZ_CP047418.1"/>
</dbReference>
<keyword evidence="2 5" id="KW-0699">rRNA-binding</keyword>
<name>A0A7H9EJU2_9LACO</name>
<dbReference type="GO" id="GO:1990112">
    <property type="term" value="C:RQC complex"/>
    <property type="evidence" value="ECO:0007669"/>
    <property type="project" value="TreeGrafter"/>
</dbReference>
<evidence type="ECO:0000256" key="3">
    <source>
        <dbReference type="ARBA" id="ARBA00022884"/>
    </source>
</evidence>
<reference evidence="8 9" key="1">
    <citation type="submission" date="2020-01" db="EMBL/GenBank/DDBJ databases">
        <title>Complete and circular genome sequences of six lactobacillus isolates from horses.</title>
        <authorList>
            <person name="Hassan H.M."/>
        </authorList>
    </citation>
    <scope>NUCLEOTIDE SEQUENCE [LARGE SCALE GENOMIC DNA]</scope>
    <source>
        <strain evidence="8 9">1A</strain>
    </source>
</reference>
<comment type="subunit">
    <text evidence="5">Associates with stalled 50S ribosomal subunits. Binds to RqcP.</text>
</comment>
<feature type="region of interest" description="Disordered" evidence="6">
    <location>
        <begin position="429"/>
        <end position="454"/>
    </location>
</feature>
<feature type="compositionally biased region" description="Basic residues" evidence="6">
    <location>
        <begin position="431"/>
        <end position="440"/>
    </location>
</feature>
<evidence type="ECO:0000256" key="5">
    <source>
        <dbReference type="HAMAP-Rule" id="MF_00844"/>
    </source>
</evidence>
<evidence type="ECO:0000256" key="1">
    <source>
        <dbReference type="ARBA" id="ARBA00022555"/>
    </source>
</evidence>
<keyword evidence="3 5" id="KW-0694">RNA-binding</keyword>
<dbReference type="GO" id="GO:0043023">
    <property type="term" value="F:ribosomal large subunit binding"/>
    <property type="evidence" value="ECO:0007669"/>
    <property type="project" value="UniProtKB-UniRule"/>
</dbReference>
<dbReference type="PANTHER" id="PTHR15239">
    <property type="entry name" value="NUCLEAR EXPORT MEDIATOR FACTOR NEMF"/>
    <property type="match status" value="1"/>
</dbReference>
<dbReference type="KEGG" id="lsw:GTO87_04665"/>
<dbReference type="PANTHER" id="PTHR15239:SF6">
    <property type="entry name" value="RIBOSOME QUALITY CONTROL COMPLEX SUBUNIT NEMF"/>
    <property type="match status" value="1"/>
</dbReference>
<dbReference type="Gene3D" id="3.40.970.40">
    <property type="entry name" value="fibrinogen binding protein from staphylococcus aureus domain like"/>
    <property type="match status" value="1"/>
</dbReference>
<dbReference type="InterPro" id="IPR008532">
    <property type="entry name" value="NFACT_RNA-bd"/>
</dbReference>
<keyword evidence="5" id="KW-0175">Coiled coil</keyword>
<dbReference type="Pfam" id="PF05833">
    <property type="entry name" value="NFACT_N"/>
    <property type="match status" value="1"/>
</dbReference>
<keyword evidence="4 5" id="KW-0648">Protein biosynthesis</keyword>
<sequence>MIFDGIFTHAMVNELAEQLTGGRVTKISQPYPNEVILTIRSNRQNYPLLLSANPSYARIQVTQIPFTNPPVPTNFTMTLRKYLEGAKLVEVAQLANDRVVNLTFSTRNDLGDQMPLCLSIEIMGRHSNVILIDVNRQRVIDVIKRIGMDQNRYRTLLPGAAYKQPPAQGKENLFTTTAETYRQLVQMYPNREMLGQALSQTYQGLGKDTALYLADLFHSVADPQQAVAEFINQVNHPTPLLCKEGSKINFTLFKQEYYWQKFASLSALLDEYYRHKATLDRVQQQGAYLIHTVKNELKKNKRKLKKLQKEFQATENAENFKIKGEVLTTYLYQVKAGSDTITLPNYYANNAPLQIALSKRLSPSQNAQRYFKKYQKLKNAVQHLTEQIRLTQEEIAYLDRILAQIELATPGDLPDIKVELQEQGYIQKDKQAKRKRPHKLSKPERFHASDGTPILVGKNNLQNDRLTLKTARKNHYWLHVKDLPGSHVIVESAEPSEATLVEAATIAAYYSKARLSANVPVDYVRVKNIHKPNGAKPGFVIYTGQKTLFVTPEEKEVLALQN</sequence>
<feature type="coiled-coil region" evidence="5">
    <location>
        <begin position="367"/>
        <end position="394"/>
    </location>
</feature>
<evidence type="ECO:0000256" key="4">
    <source>
        <dbReference type="ARBA" id="ARBA00022917"/>
    </source>
</evidence>
<dbReference type="Proteomes" id="UP000510886">
    <property type="component" value="Chromosome"/>
</dbReference>
<dbReference type="Gene3D" id="2.30.310.10">
    <property type="entry name" value="ibrinogen binding protein from staphylococcus aureus domain"/>
    <property type="match status" value="1"/>
</dbReference>
<organism evidence="8 9">
    <name type="scientific">Ligilactobacillus saerimneri</name>
    <dbReference type="NCBI Taxonomy" id="228229"/>
    <lineage>
        <taxon>Bacteria</taxon>
        <taxon>Bacillati</taxon>
        <taxon>Bacillota</taxon>
        <taxon>Bacilli</taxon>
        <taxon>Lactobacillales</taxon>
        <taxon>Lactobacillaceae</taxon>
        <taxon>Ligilactobacillus</taxon>
    </lineage>
</organism>
<evidence type="ECO:0000313" key="9">
    <source>
        <dbReference type="Proteomes" id="UP000510886"/>
    </source>
</evidence>
<protein>
    <recommendedName>
        <fullName evidence="5">Rqc2 homolog RqcH</fullName>
        <shortName evidence="5">RqcH</shortName>
    </recommendedName>
</protein>
<dbReference type="EMBL" id="CP047418">
    <property type="protein sequence ID" value="QLL77963.1"/>
    <property type="molecule type" value="Genomic_DNA"/>
</dbReference>
<dbReference type="AlphaFoldDB" id="A0A7H9EJU2"/>
<comment type="function">
    <text evidence="5">Key component of the ribosome quality control system (RQC), a ribosome-associated complex that mediates the extraction of incompletely synthesized nascent chains from stalled ribosomes and their subsequent degradation. RqcH recruits Ala-charged tRNA, and with RqcP directs the elongation of stalled nascent chains on 50S ribosomal subunits, leading to non-templated C-terminal alanine extensions (Ala tail). The Ala tail promotes nascent chain degradation. May add between 1 and at least 8 Ala residues. Binds to stalled 50S ribosomal subunits.</text>
</comment>
<dbReference type="InterPro" id="IPR051608">
    <property type="entry name" value="RQC_Subunit_NEMF"/>
</dbReference>
<proteinExistence type="inferred from homology"/>
<dbReference type="InterPro" id="IPR043682">
    <property type="entry name" value="RqcH_bacterial"/>
</dbReference>
<dbReference type="FunFam" id="2.30.310.10:FF:000004">
    <property type="entry name" value="Fibronectin-binding protein A"/>
    <property type="match status" value="1"/>
</dbReference>
<comment type="similarity">
    <text evidence="5">Belongs to the NEMF family.</text>
</comment>
<feature type="domain" description="NFACT RNA-binding" evidence="7">
    <location>
        <begin position="445"/>
        <end position="534"/>
    </location>
</feature>
<evidence type="ECO:0000256" key="6">
    <source>
        <dbReference type="SAM" id="MobiDB-lite"/>
    </source>
</evidence>